<feature type="domain" description="SIS" evidence="13">
    <location>
        <begin position="555"/>
        <end position="700"/>
    </location>
</feature>
<dbReference type="GO" id="GO:0004360">
    <property type="term" value="F:glutamine-fructose-6-phosphate transaminase (isomerizing) activity"/>
    <property type="evidence" value="ECO:0007669"/>
    <property type="project" value="UniProtKB-UniRule"/>
</dbReference>
<feature type="active site" description="Nucleophile; for GATase activity" evidence="10">
    <location>
        <position position="75"/>
    </location>
</feature>
<reference evidence="14 15" key="1">
    <citation type="submission" date="2019-07" db="EMBL/GenBank/DDBJ databases">
        <title>R&amp;d 2014.</title>
        <authorList>
            <person name="Klenk H.-P."/>
        </authorList>
    </citation>
    <scope>NUCLEOTIDE SEQUENCE [LARGE SCALE GENOMIC DNA]</scope>
    <source>
        <strain evidence="14 15">DSM 43868</strain>
    </source>
</reference>
<dbReference type="CDD" id="cd00714">
    <property type="entry name" value="GFAT"/>
    <property type="match status" value="1"/>
</dbReference>
<dbReference type="InterPro" id="IPR046348">
    <property type="entry name" value="SIS_dom_sf"/>
</dbReference>
<keyword evidence="6 10" id="KW-0032">Aminotransferase</keyword>
<dbReference type="PROSITE" id="PS51464">
    <property type="entry name" value="SIS"/>
    <property type="match status" value="2"/>
</dbReference>
<organism evidence="14 15">
    <name type="scientific">Micromonospora olivasterospora</name>
    <dbReference type="NCBI Taxonomy" id="1880"/>
    <lineage>
        <taxon>Bacteria</taxon>
        <taxon>Bacillati</taxon>
        <taxon>Actinomycetota</taxon>
        <taxon>Actinomycetes</taxon>
        <taxon>Micromonosporales</taxon>
        <taxon>Micromonosporaceae</taxon>
        <taxon>Micromonospora</taxon>
    </lineage>
</organism>
<evidence type="ECO:0000313" key="14">
    <source>
        <dbReference type="EMBL" id="TWH66559.1"/>
    </source>
</evidence>
<gene>
    <name evidence="10" type="primary">glmS</name>
    <name evidence="14" type="ORF">JD77_01513</name>
</gene>
<keyword evidence="5 10" id="KW-0963">Cytoplasm</keyword>
<dbReference type="GO" id="GO:0006002">
    <property type="term" value="P:fructose 6-phosphate metabolic process"/>
    <property type="evidence" value="ECO:0007669"/>
    <property type="project" value="TreeGrafter"/>
</dbReference>
<comment type="function">
    <text evidence="10">Catalyzes the first step in hexosamine metabolism, converting fructose-6P into glucosamine-6P using glutamine as a nitrogen source.</text>
</comment>
<evidence type="ECO:0000256" key="5">
    <source>
        <dbReference type="ARBA" id="ARBA00022490"/>
    </source>
</evidence>
<dbReference type="Proteomes" id="UP000319825">
    <property type="component" value="Unassembled WGS sequence"/>
</dbReference>
<dbReference type="SUPFAM" id="SSF53697">
    <property type="entry name" value="SIS domain"/>
    <property type="match status" value="1"/>
</dbReference>
<dbReference type="Pfam" id="PF01380">
    <property type="entry name" value="SIS"/>
    <property type="match status" value="2"/>
</dbReference>
<comment type="caution">
    <text evidence="14">The sequence shown here is derived from an EMBL/GenBank/DDBJ whole genome shotgun (WGS) entry which is preliminary data.</text>
</comment>
<evidence type="ECO:0000256" key="3">
    <source>
        <dbReference type="ARBA" id="ARBA00012916"/>
    </source>
</evidence>
<dbReference type="Pfam" id="PF13522">
    <property type="entry name" value="GATase_6"/>
    <property type="match status" value="1"/>
</dbReference>
<evidence type="ECO:0000256" key="9">
    <source>
        <dbReference type="ARBA" id="ARBA00022962"/>
    </source>
</evidence>
<evidence type="ECO:0000256" key="4">
    <source>
        <dbReference type="ARBA" id="ARBA00016090"/>
    </source>
</evidence>
<protein>
    <recommendedName>
        <fullName evidence="4 10">Glutamine--fructose-6-phosphate aminotransferase [isomerizing]</fullName>
        <ecNumber evidence="3 10">2.6.1.16</ecNumber>
    </recommendedName>
    <alternativeName>
        <fullName evidence="10">D-fructose-6-phosphate amidotransferase</fullName>
    </alternativeName>
    <alternativeName>
        <fullName evidence="10">GFAT</fullName>
    </alternativeName>
    <alternativeName>
        <fullName evidence="10">Glucosamine-6-phosphate synthase</fullName>
    </alternativeName>
    <alternativeName>
        <fullName evidence="10">Hexosephosphate aminotransferase</fullName>
    </alternativeName>
    <alternativeName>
        <fullName evidence="10">L-glutamine--D-fructose-6-phosphate amidotransferase</fullName>
    </alternativeName>
</protein>
<feature type="initiator methionine" description="Removed" evidence="10">
    <location>
        <position position="74"/>
    </location>
</feature>
<feature type="active site" description="For Fru-6P isomerization activity" evidence="10">
    <location>
        <position position="705"/>
    </location>
</feature>
<dbReference type="InterPro" id="IPR047084">
    <property type="entry name" value="GFAT_N"/>
</dbReference>
<dbReference type="NCBIfam" id="TIGR01135">
    <property type="entry name" value="glmS"/>
    <property type="match status" value="1"/>
</dbReference>
<dbReference type="GO" id="GO:0006047">
    <property type="term" value="P:UDP-N-acetylglucosamine metabolic process"/>
    <property type="evidence" value="ECO:0007669"/>
    <property type="project" value="TreeGrafter"/>
</dbReference>
<accession>A0A562I6E3</accession>
<dbReference type="EMBL" id="VLKE01000001">
    <property type="protein sequence ID" value="TWH66559.1"/>
    <property type="molecule type" value="Genomic_DNA"/>
</dbReference>
<dbReference type="InterPro" id="IPR035490">
    <property type="entry name" value="GlmS/FrlB_SIS"/>
</dbReference>
<evidence type="ECO:0000256" key="7">
    <source>
        <dbReference type="ARBA" id="ARBA00022679"/>
    </source>
</evidence>
<evidence type="ECO:0000256" key="11">
    <source>
        <dbReference type="SAM" id="MobiDB-lite"/>
    </source>
</evidence>
<dbReference type="InterPro" id="IPR029055">
    <property type="entry name" value="Ntn_hydrolases_N"/>
</dbReference>
<name>A0A562I6E3_MICOL</name>
<dbReference type="EC" id="2.6.1.16" evidence="3 10"/>
<dbReference type="AlphaFoldDB" id="A0A562I6E3"/>
<dbReference type="HAMAP" id="MF_00164">
    <property type="entry name" value="GlmS"/>
    <property type="match status" value="1"/>
</dbReference>
<evidence type="ECO:0000259" key="12">
    <source>
        <dbReference type="PROSITE" id="PS51278"/>
    </source>
</evidence>
<dbReference type="InterPro" id="IPR005855">
    <property type="entry name" value="GFAT"/>
</dbReference>
<evidence type="ECO:0000256" key="10">
    <source>
        <dbReference type="HAMAP-Rule" id="MF_00164"/>
    </source>
</evidence>
<dbReference type="CDD" id="cd05009">
    <property type="entry name" value="SIS_GlmS_GlmD_2"/>
    <property type="match status" value="1"/>
</dbReference>
<dbReference type="GO" id="GO:0005829">
    <property type="term" value="C:cytosol"/>
    <property type="evidence" value="ECO:0007669"/>
    <property type="project" value="TreeGrafter"/>
</dbReference>
<feature type="region of interest" description="Disordered" evidence="11">
    <location>
        <begin position="1"/>
        <end position="44"/>
    </location>
</feature>
<sequence>MYVVRPTRPPPTVRPTRAGSDCSGASGARRPRDAAVPRKPAPSHDFRPFDQIQCLFTWLLRTRDERNWVRLRTMCGIVGYAGARPALGIVLDGLRRLEYRGYDSAGVAVVCENELLTEKRAGKLANLEKVLSERAATDPEGCAASPIGIGDGTTAIGHTRWATHGGPTDRNAHPHVAPDGRVAVIHNGIIENFAKLRAELEADGVQFSSDTDTECAAHLLSAALAELRAAGEANGPQLLAAAMRAVCQRLEGAFTLLAVDAEVPGAVVGARRNSPLVVGRGAGENYLASDVAAFIEHTRDAVELGQDQIVLITAETIEITDFAGQPAAGKDFHIDWDSSAAEKGGYDWFMLKEIEEQPQAVADTLLGRLTDSGEIMLDEVRLSDQDLRDVDKIFIVACGTAYHSGLVAKYAIEHWTRIPCEVELASEFRYRDPVLDRSTLIVVISQSGETMDTLMALRHAKEQKARVLAICNTNGSTIPRESDAVLYTHGGPEIAVASTKAFLTQLVACYLIGLHLAQVRGIKFADEVAAVVDQLHQMPGKLRELLSRIEPVRELARQIKSEPTVLFIGRHVGYPVALEGALKLKELAYMHAEGFAAGELKHGPIALIDKGTPVICIVPSPVGRGVLHDKVVSNIQEVRARGARTIVIAEEGDESVVRYADDLIYVPRTPTLLAPLVTTVPLQVLAAEIAAARGHDVDQPRNLAKSVTVE</sequence>
<proteinExistence type="inferred from homology"/>
<dbReference type="GO" id="GO:0006487">
    <property type="term" value="P:protein N-linked glycosylation"/>
    <property type="evidence" value="ECO:0007669"/>
    <property type="project" value="TreeGrafter"/>
</dbReference>
<dbReference type="PROSITE" id="PS51278">
    <property type="entry name" value="GATASE_TYPE_2"/>
    <property type="match status" value="1"/>
</dbReference>
<comment type="subcellular location">
    <subcellularLocation>
        <location evidence="2 10">Cytoplasm</location>
    </subcellularLocation>
</comment>
<dbReference type="Gene3D" id="3.60.20.10">
    <property type="entry name" value="Glutamine Phosphoribosylpyrophosphate, subunit 1, domain 1"/>
    <property type="match status" value="1"/>
</dbReference>
<comment type="subunit">
    <text evidence="10">Homodimer.</text>
</comment>
<keyword evidence="15" id="KW-1185">Reference proteome</keyword>
<dbReference type="InterPro" id="IPR035466">
    <property type="entry name" value="GlmS/AgaS_SIS"/>
</dbReference>
<dbReference type="GO" id="GO:0097367">
    <property type="term" value="F:carbohydrate derivative binding"/>
    <property type="evidence" value="ECO:0007669"/>
    <property type="project" value="InterPro"/>
</dbReference>
<feature type="compositionally biased region" description="Basic and acidic residues" evidence="11">
    <location>
        <begin position="30"/>
        <end position="44"/>
    </location>
</feature>
<dbReference type="Gene3D" id="3.40.50.10490">
    <property type="entry name" value="Glucose-6-phosphate isomerase like protein, domain 1"/>
    <property type="match status" value="2"/>
</dbReference>
<dbReference type="NCBIfam" id="NF001484">
    <property type="entry name" value="PRK00331.1"/>
    <property type="match status" value="1"/>
</dbReference>
<feature type="domain" description="SIS" evidence="13">
    <location>
        <begin position="383"/>
        <end position="522"/>
    </location>
</feature>
<feature type="domain" description="Glutamine amidotransferase type-2" evidence="12">
    <location>
        <begin position="75"/>
        <end position="315"/>
    </location>
</feature>
<evidence type="ECO:0000256" key="2">
    <source>
        <dbReference type="ARBA" id="ARBA00004496"/>
    </source>
</evidence>
<dbReference type="InterPro" id="IPR001347">
    <property type="entry name" value="SIS_dom"/>
</dbReference>
<dbReference type="GO" id="GO:0005975">
    <property type="term" value="P:carbohydrate metabolic process"/>
    <property type="evidence" value="ECO:0007669"/>
    <property type="project" value="UniProtKB-UniRule"/>
</dbReference>
<keyword evidence="7 10" id="KW-0808">Transferase</keyword>
<dbReference type="FunFam" id="3.60.20.10:FF:000006">
    <property type="entry name" value="Glutamine--fructose-6-phosphate aminotransferase [isomerizing]"/>
    <property type="match status" value="1"/>
</dbReference>
<evidence type="ECO:0000256" key="1">
    <source>
        <dbReference type="ARBA" id="ARBA00001031"/>
    </source>
</evidence>
<keyword evidence="9" id="KW-0315">Glutamine amidotransferase</keyword>
<evidence type="ECO:0000259" key="13">
    <source>
        <dbReference type="PROSITE" id="PS51464"/>
    </source>
</evidence>
<keyword evidence="8" id="KW-0677">Repeat</keyword>
<dbReference type="SUPFAM" id="SSF56235">
    <property type="entry name" value="N-terminal nucleophile aminohydrolases (Ntn hydrolases)"/>
    <property type="match status" value="1"/>
</dbReference>
<evidence type="ECO:0000256" key="6">
    <source>
        <dbReference type="ARBA" id="ARBA00022576"/>
    </source>
</evidence>
<dbReference type="PANTHER" id="PTHR10937">
    <property type="entry name" value="GLUCOSAMINE--FRUCTOSE-6-PHOSPHATE AMINOTRANSFERASE, ISOMERIZING"/>
    <property type="match status" value="1"/>
</dbReference>
<comment type="catalytic activity">
    <reaction evidence="1 10">
        <text>D-fructose 6-phosphate + L-glutamine = D-glucosamine 6-phosphate + L-glutamate</text>
        <dbReference type="Rhea" id="RHEA:13237"/>
        <dbReference type="ChEBI" id="CHEBI:29985"/>
        <dbReference type="ChEBI" id="CHEBI:58359"/>
        <dbReference type="ChEBI" id="CHEBI:58725"/>
        <dbReference type="ChEBI" id="CHEBI:61527"/>
        <dbReference type="EC" id="2.6.1.16"/>
    </reaction>
</comment>
<dbReference type="PANTHER" id="PTHR10937:SF0">
    <property type="entry name" value="GLUTAMINE--FRUCTOSE-6-PHOSPHATE TRANSAMINASE (ISOMERIZING)"/>
    <property type="match status" value="1"/>
</dbReference>
<dbReference type="InterPro" id="IPR017932">
    <property type="entry name" value="GATase_2_dom"/>
</dbReference>
<evidence type="ECO:0000313" key="15">
    <source>
        <dbReference type="Proteomes" id="UP000319825"/>
    </source>
</evidence>
<evidence type="ECO:0000256" key="8">
    <source>
        <dbReference type="ARBA" id="ARBA00022737"/>
    </source>
</evidence>
<dbReference type="CDD" id="cd05008">
    <property type="entry name" value="SIS_GlmS_GlmD_1"/>
    <property type="match status" value="1"/>
</dbReference>
<dbReference type="FunFam" id="3.40.50.10490:FF:000001">
    <property type="entry name" value="Glutamine--fructose-6-phosphate aminotransferase [isomerizing]"/>
    <property type="match status" value="1"/>
</dbReference>